<accession>A0A6M1RCI4</accession>
<dbReference type="Proteomes" id="UP000473008">
    <property type="component" value="Unassembled WGS sequence"/>
</dbReference>
<dbReference type="Pfam" id="PF13426">
    <property type="entry name" value="PAS_9"/>
    <property type="match status" value="2"/>
</dbReference>
<protein>
    <submittedName>
        <fullName evidence="4">PAS domain S-box protein</fullName>
    </submittedName>
</protein>
<evidence type="ECO:0000259" key="2">
    <source>
        <dbReference type="PROSITE" id="PS50112"/>
    </source>
</evidence>
<sequence>MNIRARAVLYTAFIFTAVILAFITLAFGYLADARKEEMNYRAKELAELVSVTFEIPLLEKNHTIIRDMTDRFVAHEDLTYLTIDQGDSLIAHSRSLDTPEDGITVVIKEVESDEGRLGTVIVGYRNHYSDNMASPIGQVLIWGTSGIGLFAIVVIYILLYSITRPLRKLHQIKENGEPASRFSLFDVDEIETTVNEVNQLRKKMDRSYNKLQSSLRDHEFSHQQTQILEERSQAIYSASLDAIVVVDEQDTIIEFNPTAEQLFGWARDEILGLRLAETIIPERMRKNHIMGMQHLLQTGEGQVLDQRIELSAMRKSGREFPVEISISSAKTKAGYIFVSYIRDISKQKAREEERRQNAQAFELAFPMLIADAKGHVIRANSAFCEMLGYKPEDIIGEKPRSLTENPSDKSFHTQIWLSLLGRGRWEGELGLRHKSGYGVRVKARMKAQHSEGDDLQFYVAHFERISDNKEDVALKTSLEEEKQSPLQTG</sequence>
<dbReference type="PANTHER" id="PTHR44757:SF2">
    <property type="entry name" value="BIOFILM ARCHITECTURE MAINTENANCE PROTEIN MBAA"/>
    <property type="match status" value="1"/>
</dbReference>
<keyword evidence="1" id="KW-0472">Membrane</keyword>
<feature type="transmembrane region" description="Helical" evidence="1">
    <location>
        <begin position="7"/>
        <end position="31"/>
    </location>
</feature>
<evidence type="ECO:0000313" key="5">
    <source>
        <dbReference type="Proteomes" id="UP000473008"/>
    </source>
</evidence>
<feature type="domain" description="PAC" evidence="3">
    <location>
        <begin position="306"/>
        <end position="356"/>
    </location>
</feature>
<dbReference type="PANTHER" id="PTHR44757">
    <property type="entry name" value="DIGUANYLATE CYCLASE DGCP"/>
    <property type="match status" value="1"/>
</dbReference>
<dbReference type="InterPro" id="IPR052155">
    <property type="entry name" value="Biofilm_reg_signaling"/>
</dbReference>
<dbReference type="InterPro" id="IPR000014">
    <property type="entry name" value="PAS"/>
</dbReference>
<name>A0A6M1RCI4_9GAMM</name>
<dbReference type="Gene3D" id="3.30.450.20">
    <property type="entry name" value="PAS domain"/>
    <property type="match status" value="2"/>
</dbReference>
<dbReference type="SUPFAM" id="SSF55785">
    <property type="entry name" value="PYP-like sensor domain (PAS domain)"/>
    <property type="match status" value="2"/>
</dbReference>
<organism evidence="4 5">
    <name type="scientific">Grimontia sedimenti</name>
    <dbReference type="NCBI Taxonomy" id="2711294"/>
    <lineage>
        <taxon>Bacteria</taxon>
        <taxon>Pseudomonadati</taxon>
        <taxon>Pseudomonadota</taxon>
        <taxon>Gammaproteobacteria</taxon>
        <taxon>Vibrionales</taxon>
        <taxon>Vibrionaceae</taxon>
        <taxon>Grimontia</taxon>
    </lineage>
</organism>
<evidence type="ECO:0000259" key="3">
    <source>
        <dbReference type="PROSITE" id="PS50113"/>
    </source>
</evidence>
<keyword evidence="1" id="KW-0812">Transmembrane</keyword>
<feature type="domain" description="PAS" evidence="2">
    <location>
        <begin position="350"/>
        <end position="397"/>
    </location>
</feature>
<dbReference type="InterPro" id="IPR000700">
    <property type="entry name" value="PAS-assoc_C"/>
</dbReference>
<gene>
    <name evidence="4" type="ORF">G5S52_09705</name>
</gene>
<dbReference type="CDD" id="cd00130">
    <property type="entry name" value="PAS"/>
    <property type="match status" value="2"/>
</dbReference>
<reference evidence="4 5" key="1">
    <citation type="submission" date="2020-02" db="EMBL/GenBank/DDBJ databases">
        <title>The draft genome of Grimontia sedimenta sp. nov., isolated from benthic sediments near coral reefs south of Kuwait.</title>
        <authorList>
            <person name="Mahmoud H.M."/>
            <person name="Jose L."/>
            <person name="Eapen S."/>
        </authorList>
    </citation>
    <scope>NUCLEOTIDE SEQUENCE [LARGE SCALE GENOMIC DNA]</scope>
    <source>
        <strain evidence="4 5">S25</strain>
    </source>
</reference>
<keyword evidence="5" id="KW-1185">Reference proteome</keyword>
<dbReference type="EMBL" id="JAALDL010000005">
    <property type="protein sequence ID" value="NGN97920.1"/>
    <property type="molecule type" value="Genomic_DNA"/>
</dbReference>
<dbReference type="InterPro" id="IPR035965">
    <property type="entry name" value="PAS-like_dom_sf"/>
</dbReference>
<keyword evidence="1" id="KW-1133">Transmembrane helix</keyword>
<dbReference type="RefSeq" id="WP_165013102.1">
    <property type="nucleotide sequence ID" value="NZ_JAALDL010000005.1"/>
</dbReference>
<dbReference type="PROSITE" id="PS50113">
    <property type="entry name" value="PAC"/>
    <property type="match status" value="1"/>
</dbReference>
<comment type="caution">
    <text evidence="4">The sequence shown here is derived from an EMBL/GenBank/DDBJ whole genome shotgun (WGS) entry which is preliminary data.</text>
</comment>
<evidence type="ECO:0000313" key="4">
    <source>
        <dbReference type="EMBL" id="NGN97920.1"/>
    </source>
</evidence>
<dbReference type="AlphaFoldDB" id="A0A6M1RCI4"/>
<dbReference type="PROSITE" id="PS50112">
    <property type="entry name" value="PAS"/>
    <property type="match status" value="2"/>
</dbReference>
<feature type="domain" description="PAS" evidence="2">
    <location>
        <begin position="228"/>
        <end position="299"/>
    </location>
</feature>
<feature type="transmembrane region" description="Helical" evidence="1">
    <location>
        <begin position="139"/>
        <end position="159"/>
    </location>
</feature>
<proteinExistence type="predicted"/>
<dbReference type="NCBIfam" id="TIGR00229">
    <property type="entry name" value="sensory_box"/>
    <property type="match status" value="2"/>
</dbReference>
<evidence type="ECO:0000256" key="1">
    <source>
        <dbReference type="SAM" id="Phobius"/>
    </source>
</evidence>
<dbReference type="SMART" id="SM00091">
    <property type="entry name" value="PAS"/>
    <property type="match status" value="2"/>
</dbReference>